<reference evidence="2 3" key="1">
    <citation type="submission" date="2021-06" db="EMBL/GenBank/DDBJ databases">
        <title>Caerostris extrusa draft genome.</title>
        <authorList>
            <person name="Kono N."/>
            <person name="Arakawa K."/>
        </authorList>
    </citation>
    <scope>NUCLEOTIDE SEQUENCE [LARGE SCALE GENOMIC DNA]</scope>
</reference>
<organism evidence="2 3">
    <name type="scientific">Caerostris extrusa</name>
    <name type="common">Bark spider</name>
    <name type="synonym">Caerostris bankana</name>
    <dbReference type="NCBI Taxonomy" id="172846"/>
    <lineage>
        <taxon>Eukaryota</taxon>
        <taxon>Metazoa</taxon>
        <taxon>Ecdysozoa</taxon>
        <taxon>Arthropoda</taxon>
        <taxon>Chelicerata</taxon>
        <taxon>Arachnida</taxon>
        <taxon>Araneae</taxon>
        <taxon>Araneomorphae</taxon>
        <taxon>Entelegynae</taxon>
        <taxon>Araneoidea</taxon>
        <taxon>Araneidae</taxon>
        <taxon>Caerostris</taxon>
    </lineage>
</organism>
<gene>
    <name evidence="2" type="ORF">CEXT_114401</name>
</gene>
<keyword evidence="3" id="KW-1185">Reference proteome</keyword>
<protein>
    <submittedName>
        <fullName evidence="2">Uncharacterized protein</fullName>
    </submittedName>
</protein>
<evidence type="ECO:0000256" key="1">
    <source>
        <dbReference type="SAM" id="MobiDB-lite"/>
    </source>
</evidence>
<sequence length="112" mass="12866">MNTRKPNKIQTPISHIDFLLKRRAPLEKGPPSTNKHGTIRNSNSFHHPPPLPLLQNAGKRHSPKFNKTDTNVNQLSFPSFFSKESRKQHQEFLILLFHSGGYTYPNINPDAR</sequence>
<evidence type="ECO:0000313" key="3">
    <source>
        <dbReference type="Proteomes" id="UP001054945"/>
    </source>
</evidence>
<feature type="compositionally biased region" description="Polar residues" evidence="1">
    <location>
        <begin position="31"/>
        <end position="45"/>
    </location>
</feature>
<comment type="caution">
    <text evidence="2">The sequence shown here is derived from an EMBL/GenBank/DDBJ whole genome shotgun (WGS) entry which is preliminary data.</text>
</comment>
<feature type="region of interest" description="Disordered" evidence="1">
    <location>
        <begin position="21"/>
        <end position="70"/>
    </location>
</feature>
<dbReference type="AlphaFoldDB" id="A0AAV4W2T5"/>
<name>A0AAV4W2T5_CAEEX</name>
<dbReference type="EMBL" id="BPLR01015384">
    <property type="protein sequence ID" value="GIY75765.1"/>
    <property type="molecule type" value="Genomic_DNA"/>
</dbReference>
<dbReference type="Proteomes" id="UP001054945">
    <property type="component" value="Unassembled WGS sequence"/>
</dbReference>
<accession>A0AAV4W2T5</accession>
<proteinExistence type="predicted"/>
<evidence type="ECO:0000313" key="2">
    <source>
        <dbReference type="EMBL" id="GIY75765.1"/>
    </source>
</evidence>